<proteinExistence type="predicted"/>
<gene>
    <name evidence="1" type="ORF">BT96DRAFT_1005528</name>
</gene>
<sequence>MLSSTGTLSQLNFFSPCASSIATSFSFYGGDLIFRGRFNATGEVTAIIWGKRQALETSSTNGVKEPRGIRGYALVGGNSIFSSWTL</sequence>
<dbReference type="Proteomes" id="UP000799118">
    <property type="component" value="Unassembled WGS sequence"/>
</dbReference>
<protein>
    <submittedName>
        <fullName evidence="1">Uncharacterized protein</fullName>
    </submittedName>
</protein>
<accession>A0A6A4GP63</accession>
<name>A0A6A4GP63_9AGAR</name>
<dbReference type="AlphaFoldDB" id="A0A6A4GP63"/>
<evidence type="ECO:0000313" key="1">
    <source>
        <dbReference type="EMBL" id="KAE9387025.1"/>
    </source>
</evidence>
<reference evidence="1" key="1">
    <citation type="journal article" date="2019" name="Environ. Microbiol.">
        <title>Fungal ecological strategies reflected in gene transcription - a case study of two litter decomposers.</title>
        <authorList>
            <person name="Barbi F."/>
            <person name="Kohler A."/>
            <person name="Barry K."/>
            <person name="Baskaran P."/>
            <person name="Daum C."/>
            <person name="Fauchery L."/>
            <person name="Ihrmark K."/>
            <person name="Kuo A."/>
            <person name="LaButti K."/>
            <person name="Lipzen A."/>
            <person name="Morin E."/>
            <person name="Grigoriev I.V."/>
            <person name="Henrissat B."/>
            <person name="Lindahl B."/>
            <person name="Martin F."/>
        </authorList>
    </citation>
    <scope>NUCLEOTIDE SEQUENCE</scope>
    <source>
        <strain evidence="1">JB14</strain>
    </source>
</reference>
<dbReference type="EMBL" id="ML769829">
    <property type="protein sequence ID" value="KAE9387025.1"/>
    <property type="molecule type" value="Genomic_DNA"/>
</dbReference>
<keyword evidence="2" id="KW-1185">Reference proteome</keyword>
<evidence type="ECO:0000313" key="2">
    <source>
        <dbReference type="Proteomes" id="UP000799118"/>
    </source>
</evidence>
<organism evidence="1 2">
    <name type="scientific">Gymnopus androsaceus JB14</name>
    <dbReference type="NCBI Taxonomy" id="1447944"/>
    <lineage>
        <taxon>Eukaryota</taxon>
        <taxon>Fungi</taxon>
        <taxon>Dikarya</taxon>
        <taxon>Basidiomycota</taxon>
        <taxon>Agaricomycotina</taxon>
        <taxon>Agaricomycetes</taxon>
        <taxon>Agaricomycetidae</taxon>
        <taxon>Agaricales</taxon>
        <taxon>Marasmiineae</taxon>
        <taxon>Omphalotaceae</taxon>
        <taxon>Gymnopus</taxon>
    </lineage>
</organism>